<evidence type="ECO:0000313" key="1">
    <source>
        <dbReference type="EMBL" id="SFG52483.1"/>
    </source>
</evidence>
<gene>
    <name evidence="1" type="ORF">SAMN05216175_10824</name>
</gene>
<dbReference type="RefSeq" id="WP_269750482.1">
    <property type="nucleotide sequence ID" value="NZ_FOOU01000008.1"/>
</dbReference>
<dbReference type="Proteomes" id="UP000198623">
    <property type="component" value="Unassembled WGS sequence"/>
</dbReference>
<organism evidence="1 2">
    <name type="scientific">Neptunomonas qingdaonensis</name>
    <dbReference type="NCBI Taxonomy" id="1045558"/>
    <lineage>
        <taxon>Bacteria</taxon>
        <taxon>Pseudomonadati</taxon>
        <taxon>Pseudomonadota</taxon>
        <taxon>Gammaproteobacteria</taxon>
        <taxon>Oceanospirillales</taxon>
        <taxon>Oceanospirillaceae</taxon>
        <taxon>Neptunomonas</taxon>
    </lineage>
</organism>
<protein>
    <submittedName>
        <fullName evidence="1">Uncharacterized protein</fullName>
    </submittedName>
</protein>
<name>A0A1I2SJ32_9GAMM</name>
<reference evidence="2" key="1">
    <citation type="submission" date="2016-10" db="EMBL/GenBank/DDBJ databases">
        <authorList>
            <person name="Varghese N."/>
            <person name="Submissions S."/>
        </authorList>
    </citation>
    <scope>NUCLEOTIDE SEQUENCE [LARGE SCALE GENOMIC DNA]</scope>
    <source>
        <strain evidence="2">CGMCC 1.10971</strain>
    </source>
</reference>
<evidence type="ECO:0000313" key="2">
    <source>
        <dbReference type="Proteomes" id="UP000198623"/>
    </source>
</evidence>
<accession>A0A1I2SJ32</accession>
<sequence>MISGISAASLALFQTQSSSNSSSLSTDQRQLIEDTLAEFNVD</sequence>
<proteinExistence type="predicted"/>
<dbReference type="EMBL" id="FOOU01000008">
    <property type="protein sequence ID" value="SFG52483.1"/>
    <property type="molecule type" value="Genomic_DNA"/>
</dbReference>
<keyword evidence="2" id="KW-1185">Reference proteome</keyword>
<dbReference type="AlphaFoldDB" id="A0A1I2SJ32"/>